<evidence type="ECO:0000313" key="2">
    <source>
        <dbReference type="EMBL" id="MCV9879636.1"/>
    </source>
</evidence>
<dbReference type="InterPro" id="IPR025166">
    <property type="entry name" value="Integrase_DNA_bind_dom"/>
</dbReference>
<dbReference type="EMBL" id="JAMPJT010000008">
    <property type="protein sequence ID" value="MCV9879636.1"/>
    <property type="molecule type" value="Genomic_DNA"/>
</dbReference>
<dbReference type="Proteomes" id="UP001165569">
    <property type="component" value="Unassembled WGS sequence"/>
</dbReference>
<dbReference type="Gene3D" id="3.30.160.390">
    <property type="entry name" value="Integrase, DNA-binding domain"/>
    <property type="match status" value="1"/>
</dbReference>
<keyword evidence="4" id="KW-1185">Reference proteome</keyword>
<dbReference type="AlphaFoldDB" id="A0AA42C5X5"/>
<accession>A0AA42C5X5</accession>
<organism evidence="2 5">
    <name type="scientific">Brenneria izbisi</name>
    <dbReference type="NCBI Taxonomy" id="2939450"/>
    <lineage>
        <taxon>Bacteria</taxon>
        <taxon>Pseudomonadati</taxon>
        <taxon>Pseudomonadota</taxon>
        <taxon>Gammaproteobacteria</taxon>
        <taxon>Enterobacterales</taxon>
        <taxon>Pectobacteriaceae</taxon>
        <taxon>Brenneria</taxon>
    </lineage>
</organism>
<dbReference type="EMBL" id="JAMPJU010000008">
    <property type="protein sequence ID" value="MCV9883025.1"/>
    <property type="molecule type" value="Genomic_DNA"/>
</dbReference>
<comment type="caution">
    <text evidence="2">The sequence shown here is derived from an EMBL/GenBank/DDBJ whole genome shotgun (WGS) entry which is preliminary data.</text>
</comment>
<evidence type="ECO:0000313" key="3">
    <source>
        <dbReference type="EMBL" id="MCV9883025.1"/>
    </source>
</evidence>
<proteinExistence type="predicted"/>
<evidence type="ECO:0000313" key="5">
    <source>
        <dbReference type="Proteomes" id="UP001165569"/>
    </source>
</evidence>
<dbReference type="InterPro" id="IPR038488">
    <property type="entry name" value="Integrase_DNA-bd_sf"/>
</dbReference>
<sequence>MKYRTHGKEKKLAFSPCPDISLFKTRQLRDAARTKVREGANPEADKKITQQKLWIIPETREPIENVRFSHRGTKMKTQHIVPLSKQAIAI</sequence>
<dbReference type="Pfam" id="PF13356">
    <property type="entry name" value="Arm-DNA-bind_3"/>
    <property type="match status" value="1"/>
</dbReference>
<protein>
    <submittedName>
        <fullName evidence="2">Integrase family protein</fullName>
    </submittedName>
</protein>
<feature type="domain" description="Integrase DNA-binding" evidence="1">
    <location>
        <begin position="1"/>
        <end position="47"/>
    </location>
</feature>
<reference evidence="2" key="1">
    <citation type="submission" date="2022-04" db="EMBL/GenBank/DDBJ databases">
        <title>Brenneria sp. isolated from walnut trees in Serbia.</title>
        <authorList>
            <person name="Gasic K."/>
            <person name="Zlatkovic N."/>
            <person name="Kuzmanovic N."/>
        </authorList>
    </citation>
    <scope>NUCLEOTIDE SEQUENCE</scope>
    <source>
        <strain evidence="3">KBI 423</strain>
        <strain evidence="2">KBI 447</strain>
    </source>
</reference>
<name>A0AA42C5X5_9GAMM</name>
<evidence type="ECO:0000313" key="4">
    <source>
        <dbReference type="Proteomes" id="UP001165568"/>
    </source>
</evidence>
<dbReference type="Proteomes" id="UP001165568">
    <property type="component" value="Unassembled WGS sequence"/>
</dbReference>
<gene>
    <name evidence="2" type="ORF">NC803_12350</name>
    <name evidence="3" type="ORF">NC856_12175</name>
</gene>
<evidence type="ECO:0000259" key="1">
    <source>
        <dbReference type="Pfam" id="PF13356"/>
    </source>
</evidence>